<name>A0A1J1H7H9_PLARL</name>
<protein>
    <submittedName>
        <fullName evidence="1">Uncharacterized protein</fullName>
    </submittedName>
</protein>
<dbReference type="AlphaFoldDB" id="A0A1J1H7H9"/>
<evidence type="ECO:0000313" key="2">
    <source>
        <dbReference type="Proteomes" id="UP000220158"/>
    </source>
</evidence>
<accession>A0A1J1H7H9</accession>
<dbReference type="KEGG" id="prel:PRELSG_0730600"/>
<dbReference type="Proteomes" id="UP000220158">
    <property type="component" value="Chromosome 7"/>
</dbReference>
<evidence type="ECO:0000313" key="1">
    <source>
        <dbReference type="EMBL" id="CRG99541.1"/>
    </source>
</evidence>
<proteinExistence type="predicted"/>
<dbReference type="GeneID" id="39735643"/>
<dbReference type="OMA" id="WGININI"/>
<dbReference type="RefSeq" id="XP_028532546.1">
    <property type="nucleotide sequence ID" value="XM_028676015.1"/>
</dbReference>
<sequence length="981" mass="119237">MKNFLINVLINIFKEKNEKKLKQFYNFVIKSKNSAYLNDDDLVYPLSTISYYLNYLENGVSYFTSPIYSTENCEQENKYFKLTIIDDEKRNNNKKKIYFANLNKFLYFSKKYSNSFFDVYLKYILLEKKEKINIKNYIYLFNSLCLLNYDEQKKNCKSVFEKLIVEIIVINENYLNHKSNYKKENVSLSAPVDSQKLLELLTIINKHNIKLQKYQINFDILNLFYLHLFNYLFHTNFFIINEDINNINMNNSFFINTFKKNSLIKNNKDKNEKKIIDVNYNENKINIKELKSFYDVILMDAYSFLSTIFFLKKHNNYNYFILKNKNEYISLNNMLYEIDKRIISIFNYLFYRPYSINQKNIYETMKYKVRKEKNSDQLKMSQSVEKKNTFIKVQDKISSDNNNNNMNCQFLFKKVFYSPYILNSNANVMAWEIFFDKNRYSFNEKQIVNFNFLFFQNNIIKIKFLNFIRFYLINDFHLLNYFNKSIYNHICIYKLYICLQKKYNNIDFSQEINIYNKFFEFILKFYISSLYTNNISFLLSVFSDNNLEQKKKEKKKDRRNRLIKLINDEIIKRINKSFAALCKEENNNYLNHSNTNYFSISNDNNNYENNNNYYYFIDNDIDFNNSDMNLFSIPNNFNKYASNLNINKRHIYNMCNSYIKLDFFDEKYIKIIETFTNENINKLNNKDITAIVYFFSKINYKNKDILKNIMTHIENKIYEFHFNEIHLIFKSYFKLKLFFKKSIMNILNHLLIDIYTIYYIDKIRNKENYENEKQKFNKYFDILENFIESINSLNIKKKIFFNKKGEQLEIFTSNSKFSVTEKELYKTFSKYINCRNKEFLRNILNILYILSKFKIKKNVLHDSLYICIKENNDNLLHIYDWNNLILSHCKANYNATYLDIYISKLHKLLSKIEILTYKDISILISLCFHLKDIKVKNKILIFNFLINKIDINTLSSKHYNLLKISFQKINHEKSYLFVKNA</sequence>
<dbReference type="VEuPathDB" id="PlasmoDB:PRELSG_0730600"/>
<dbReference type="OrthoDB" id="386230at2759"/>
<gene>
    <name evidence="1" type="ORF">PRELSG_0730600</name>
</gene>
<reference evidence="1 2" key="1">
    <citation type="submission" date="2015-04" db="EMBL/GenBank/DDBJ databases">
        <authorList>
            <consortium name="Pathogen Informatics"/>
        </authorList>
    </citation>
    <scope>NUCLEOTIDE SEQUENCE [LARGE SCALE GENOMIC DNA]</scope>
    <source>
        <strain evidence="1 2">SGS1</strain>
    </source>
</reference>
<keyword evidence="2" id="KW-1185">Reference proteome</keyword>
<organism evidence="1 2">
    <name type="scientific">Plasmodium relictum</name>
    <dbReference type="NCBI Taxonomy" id="85471"/>
    <lineage>
        <taxon>Eukaryota</taxon>
        <taxon>Sar</taxon>
        <taxon>Alveolata</taxon>
        <taxon>Apicomplexa</taxon>
        <taxon>Aconoidasida</taxon>
        <taxon>Haemosporida</taxon>
        <taxon>Plasmodiidae</taxon>
        <taxon>Plasmodium</taxon>
        <taxon>Plasmodium (Haemamoeba)</taxon>
    </lineage>
</organism>
<dbReference type="EMBL" id="LN835302">
    <property type="protein sequence ID" value="CRG99541.1"/>
    <property type="molecule type" value="Genomic_DNA"/>
</dbReference>